<dbReference type="InterPro" id="IPR001920">
    <property type="entry name" value="Asp/Glu_race"/>
</dbReference>
<dbReference type="AlphaFoldDB" id="A0A0U9HFQ8"/>
<organism evidence="3">
    <name type="scientific">Tepidanaerobacter syntrophicus</name>
    <dbReference type="NCBI Taxonomy" id="224999"/>
    <lineage>
        <taxon>Bacteria</taxon>
        <taxon>Bacillati</taxon>
        <taxon>Bacillota</taxon>
        <taxon>Clostridia</taxon>
        <taxon>Thermosediminibacterales</taxon>
        <taxon>Tepidanaerobacteraceae</taxon>
        <taxon>Tepidanaerobacter</taxon>
    </lineage>
</organism>
<dbReference type="InterPro" id="IPR004380">
    <property type="entry name" value="Asp_race"/>
</dbReference>
<protein>
    <submittedName>
        <fullName evidence="3">Aspartate racemase</fullName>
    </submittedName>
</protein>
<dbReference type="InterPro" id="IPR015942">
    <property type="entry name" value="Asp/Glu/hydantoin_racemase"/>
</dbReference>
<evidence type="ECO:0000313" key="3">
    <source>
        <dbReference type="EMBL" id="GAQ25664.1"/>
    </source>
</evidence>
<sequence>MILGILGGMGPAATSNFFKKIISCTDAKSDQEHLHVIIDNNVEIPDRTSYICGSGEDPRVEMIRSVIKLEAMGADYIAIPCNTAHYFYDDLTKYTKVKILNMIHETAIFLKDTKPDCKDYLLLATKGTYFSGIYRKTFDAVGLRIIEPDNNDKERIMDWIYNVKSSNFDISLNEFTFVINKYCGGKTVLPILGCTELPLLAQKIGFSEEYIDPLSILAKRCVDVAEAEKKSSVGVNTCCFM</sequence>
<evidence type="ECO:0000256" key="2">
    <source>
        <dbReference type="ARBA" id="ARBA00023235"/>
    </source>
</evidence>
<dbReference type="PANTHER" id="PTHR21198:SF7">
    <property type="entry name" value="ASPARTATE-GLUTAMATE RACEMASE FAMILY"/>
    <property type="match status" value="1"/>
</dbReference>
<reference evidence="3" key="1">
    <citation type="journal article" date="2016" name="Genome Announc.">
        <title>Draft Genome Sequence of the Syntrophic Lactate-Degrading Bacterium Tepidanaerobacter syntrophicus JLT.</title>
        <authorList>
            <person name="Matsuura N."/>
            <person name="Ohashi A."/>
            <person name="Tourlousse D.M."/>
            <person name="Sekiguchi Y."/>
        </authorList>
    </citation>
    <scope>NUCLEOTIDE SEQUENCE [LARGE SCALE GENOMIC DNA]</scope>
    <source>
        <strain evidence="3">JL</strain>
    </source>
</reference>
<proteinExistence type="inferred from homology"/>
<keyword evidence="4" id="KW-1185">Reference proteome</keyword>
<comment type="similarity">
    <text evidence="1">Belongs to the aspartate/glutamate racemases family.</text>
</comment>
<name>A0A0U9HFQ8_9FIRM</name>
<dbReference type="PANTHER" id="PTHR21198">
    <property type="entry name" value="GLUTAMATE RACEMASE"/>
    <property type="match status" value="1"/>
</dbReference>
<evidence type="ECO:0000256" key="1">
    <source>
        <dbReference type="ARBA" id="ARBA00007847"/>
    </source>
</evidence>
<evidence type="ECO:0000313" key="4">
    <source>
        <dbReference type="Proteomes" id="UP000062160"/>
    </source>
</evidence>
<accession>A0A0U9HFQ8</accession>
<dbReference type="Pfam" id="PF01177">
    <property type="entry name" value="Asp_Glu_race"/>
    <property type="match status" value="1"/>
</dbReference>
<dbReference type="RefSeq" id="WP_059033076.1">
    <property type="nucleotide sequence ID" value="NZ_DF977002.1"/>
</dbReference>
<dbReference type="OrthoDB" id="9803739at2"/>
<dbReference type="Gene3D" id="3.40.50.1860">
    <property type="match status" value="2"/>
</dbReference>
<dbReference type="Proteomes" id="UP000062160">
    <property type="component" value="Unassembled WGS sequence"/>
</dbReference>
<dbReference type="EMBL" id="DF977002">
    <property type="protein sequence ID" value="GAQ25664.1"/>
    <property type="molecule type" value="Genomic_DNA"/>
</dbReference>
<dbReference type="NCBIfam" id="TIGR00035">
    <property type="entry name" value="asp_race"/>
    <property type="match status" value="1"/>
</dbReference>
<dbReference type="STRING" id="224999.GCA_001485475_01700"/>
<gene>
    <name evidence="3" type="ORF">TSYNT_8201</name>
</gene>
<dbReference type="SUPFAM" id="SSF53681">
    <property type="entry name" value="Aspartate/glutamate racemase"/>
    <property type="match status" value="2"/>
</dbReference>
<dbReference type="GO" id="GO:0047661">
    <property type="term" value="F:amino-acid racemase activity"/>
    <property type="evidence" value="ECO:0007669"/>
    <property type="project" value="InterPro"/>
</dbReference>
<keyword evidence="2" id="KW-0413">Isomerase</keyword>